<evidence type="ECO:0000256" key="13">
    <source>
        <dbReference type="ARBA" id="ARBA00023295"/>
    </source>
</evidence>
<dbReference type="EC" id="3.2.2.23" evidence="15"/>
<keyword evidence="19" id="KW-1185">Reference proteome</keyword>
<evidence type="ECO:0000259" key="16">
    <source>
        <dbReference type="PROSITE" id="PS51066"/>
    </source>
</evidence>
<keyword evidence="6 15" id="KW-0863">Zinc-finger</keyword>
<keyword evidence="5 15" id="KW-0227">DNA damage</keyword>
<accession>A0ABP9LF75</accession>
<dbReference type="EC" id="4.2.99.18" evidence="15"/>
<dbReference type="InterPro" id="IPR020629">
    <property type="entry name" value="FPG_Glyclase"/>
</dbReference>
<evidence type="ECO:0000256" key="1">
    <source>
        <dbReference type="ARBA" id="ARBA00001668"/>
    </source>
</evidence>
<reference evidence="19" key="1">
    <citation type="journal article" date="2019" name="Int. J. Syst. Evol. Microbiol.">
        <title>The Global Catalogue of Microorganisms (GCM) 10K type strain sequencing project: providing services to taxonomists for standard genome sequencing and annotation.</title>
        <authorList>
            <consortium name="The Broad Institute Genomics Platform"/>
            <consortium name="The Broad Institute Genome Sequencing Center for Infectious Disease"/>
            <person name="Wu L."/>
            <person name="Ma J."/>
        </authorList>
    </citation>
    <scope>NUCLEOTIDE SEQUENCE [LARGE SCALE GENOMIC DNA]</scope>
    <source>
        <strain evidence="19">JCM 18015</strain>
    </source>
</reference>
<evidence type="ECO:0000256" key="3">
    <source>
        <dbReference type="ARBA" id="ARBA00011245"/>
    </source>
</evidence>
<keyword evidence="11 15" id="KW-0456">Lyase</keyword>
<comment type="cofactor">
    <cofactor evidence="15">
        <name>Zn(2+)</name>
        <dbReference type="ChEBI" id="CHEBI:29105"/>
    </cofactor>
    <text evidence="15">Binds 1 zinc ion per subunit.</text>
</comment>
<protein>
    <recommendedName>
        <fullName evidence="15">Formamidopyrimidine-DNA glycosylase</fullName>
        <shortName evidence="15">Fapy-DNA glycosylase</shortName>
        <ecNumber evidence="15">3.2.2.23</ecNumber>
    </recommendedName>
    <alternativeName>
        <fullName evidence="15">DNA-(apurinic or apyrimidinic site) lyase MutM</fullName>
        <shortName evidence="15">AP lyase MutM</shortName>
        <ecNumber evidence="15">4.2.99.18</ecNumber>
    </alternativeName>
</protein>
<dbReference type="CDD" id="cd08966">
    <property type="entry name" value="EcFpg-like_N"/>
    <property type="match status" value="1"/>
</dbReference>
<dbReference type="InterPro" id="IPR010979">
    <property type="entry name" value="Ribosomal_uS13-like_H2TH"/>
</dbReference>
<dbReference type="SUPFAM" id="SSF81624">
    <property type="entry name" value="N-terminal domain of MutM-like DNA repair proteins"/>
    <property type="match status" value="1"/>
</dbReference>
<dbReference type="InterPro" id="IPR012319">
    <property type="entry name" value="FPG_cat"/>
</dbReference>
<feature type="active site" description="Proton donor" evidence="15">
    <location>
        <position position="3"/>
    </location>
</feature>
<evidence type="ECO:0000256" key="9">
    <source>
        <dbReference type="ARBA" id="ARBA00023125"/>
    </source>
</evidence>
<comment type="catalytic activity">
    <reaction evidence="14 15">
        <text>2'-deoxyribonucleotide-(2'-deoxyribose 5'-phosphate)-2'-deoxyribonucleotide-DNA = a 3'-end 2'-deoxyribonucleotide-(2,3-dehydro-2,3-deoxyribose 5'-phosphate)-DNA + a 5'-end 5'-phospho-2'-deoxyribonucleoside-DNA + H(+)</text>
        <dbReference type="Rhea" id="RHEA:66592"/>
        <dbReference type="Rhea" id="RHEA-COMP:13180"/>
        <dbReference type="Rhea" id="RHEA-COMP:16897"/>
        <dbReference type="Rhea" id="RHEA-COMP:17067"/>
        <dbReference type="ChEBI" id="CHEBI:15378"/>
        <dbReference type="ChEBI" id="CHEBI:136412"/>
        <dbReference type="ChEBI" id="CHEBI:157695"/>
        <dbReference type="ChEBI" id="CHEBI:167181"/>
        <dbReference type="EC" id="4.2.99.18"/>
    </reaction>
</comment>
<evidence type="ECO:0000313" key="18">
    <source>
        <dbReference type="EMBL" id="GAA5074987.1"/>
    </source>
</evidence>
<dbReference type="NCBIfam" id="TIGR00577">
    <property type="entry name" value="fpg"/>
    <property type="match status" value="1"/>
</dbReference>
<proteinExistence type="inferred from homology"/>
<keyword evidence="4 15" id="KW-0479">Metal-binding</keyword>
<dbReference type="SMART" id="SM01232">
    <property type="entry name" value="H2TH"/>
    <property type="match status" value="1"/>
</dbReference>
<feature type="binding site" evidence="15">
    <location>
        <position position="104"/>
    </location>
    <ligand>
        <name>DNA</name>
        <dbReference type="ChEBI" id="CHEBI:16991"/>
    </ligand>
</feature>
<feature type="active site" description="Proton donor; for beta-elimination activity" evidence="15">
    <location>
        <position position="58"/>
    </location>
</feature>
<keyword evidence="12 15" id="KW-0511">Multifunctional enzyme</keyword>
<dbReference type="EMBL" id="BAABHW010000002">
    <property type="protein sequence ID" value="GAA5074987.1"/>
    <property type="molecule type" value="Genomic_DNA"/>
</dbReference>
<keyword evidence="13 15" id="KW-0326">Glycosidase</keyword>
<comment type="similarity">
    <text evidence="2 15">Belongs to the FPG family.</text>
</comment>
<dbReference type="NCBIfam" id="NF002211">
    <property type="entry name" value="PRK01103.1"/>
    <property type="match status" value="1"/>
</dbReference>
<dbReference type="HAMAP" id="MF_00103">
    <property type="entry name" value="Fapy_DNA_glycosyl"/>
    <property type="match status" value="1"/>
</dbReference>
<evidence type="ECO:0000256" key="6">
    <source>
        <dbReference type="ARBA" id="ARBA00022771"/>
    </source>
</evidence>
<comment type="caution">
    <text evidence="18">The sequence shown here is derived from an EMBL/GenBank/DDBJ whole genome shotgun (WGS) entry which is preliminary data.</text>
</comment>
<dbReference type="Gene3D" id="1.10.8.50">
    <property type="match status" value="1"/>
</dbReference>
<evidence type="ECO:0000259" key="17">
    <source>
        <dbReference type="PROSITE" id="PS51068"/>
    </source>
</evidence>
<evidence type="ECO:0000256" key="4">
    <source>
        <dbReference type="ARBA" id="ARBA00022723"/>
    </source>
</evidence>
<keyword evidence="8 15" id="KW-0862">Zinc</keyword>
<keyword evidence="7 15" id="KW-0378">Hydrolase</keyword>
<dbReference type="PANTHER" id="PTHR22993">
    <property type="entry name" value="FORMAMIDOPYRIMIDINE-DNA GLYCOSYLASE"/>
    <property type="match status" value="1"/>
</dbReference>
<keyword evidence="9 15" id="KW-0238">DNA-binding</keyword>
<sequence>MPELPEVETVRRGLAPVLEGARIATAEVRRPDLRWPFPERMAERLTGARVDRLRRRSKYILADLDSGETLIVHLGMSGRMLITGDGAAGMPGAFAHDHGQIGKHDHVVLTTEAGARITFNDARRFGAMDLVETDRADAHWLLAGLGPEPLGNAFNEGYLAEKFAGKRTPVKSALLDQRIVAGLGNIYVCEALWRSGISPLRHAGRISKPRIGRLVPAIRDVLSEAIDAGGSSLRDYRQADGDLGYFQHRFAVYGREGEPCQTPGCTGKIRRKVQSGRSSFYCATCQR</sequence>
<dbReference type="InterPro" id="IPR015886">
    <property type="entry name" value="H2TH_FPG"/>
</dbReference>
<feature type="active site" description="Schiff-base intermediate with DNA" evidence="15">
    <location>
        <position position="2"/>
    </location>
</feature>
<evidence type="ECO:0000256" key="12">
    <source>
        <dbReference type="ARBA" id="ARBA00023268"/>
    </source>
</evidence>
<gene>
    <name evidence="15 18" type="primary">mutM</name>
    <name evidence="15" type="synonym">fpg</name>
    <name evidence="18" type="ORF">GCM10023209_22610</name>
</gene>
<comment type="subunit">
    <text evidence="3 15">Monomer.</text>
</comment>
<feature type="active site" description="Proton donor; for delta-elimination activity" evidence="15">
    <location>
        <position position="277"/>
    </location>
</feature>
<organism evidence="18 19">
    <name type="scientific">[Roseibacterium] beibuensis</name>
    <dbReference type="NCBI Taxonomy" id="1193142"/>
    <lineage>
        <taxon>Bacteria</taxon>
        <taxon>Pseudomonadati</taxon>
        <taxon>Pseudomonadota</taxon>
        <taxon>Alphaproteobacteria</taxon>
        <taxon>Rhodobacterales</taxon>
        <taxon>Roseobacteraceae</taxon>
        <taxon>Roseicyclus</taxon>
    </lineage>
</organism>
<dbReference type="PANTHER" id="PTHR22993:SF9">
    <property type="entry name" value="FORMAMIDOPYRIMIDINE-DNA GLYCOSYLASE"/>
    <property type="match status" value="1"/>
</dbReference>
<dbReference type="InterPro" id="IPR035937">
    <property type="entry name" value="FPG_N"/>
</dbReference>
<dbReference type="GO" id="GO:0016829">
    <property type="term" value="F:lyase activity"/>
    <property type="evidence" value="ECO:0007669"/>
    <property type="project" value="UniProtKB-KW"/>
</dbReference>
<feature type="binding site" evidence="15">
    <location>
        <position position="123"/>
    </location>
    <ligand>
        <name>DNA</name>
        <dbReference type="ChEBI" id="CHEBI:16991"/>
    </ligand>
</feature>
<evidence type="ECO:0000256" key="8">
    <source>
        <dbReference type="ARBA" id="ARBA00022833"/>
    </source>
</evidence>
<evidence type="ECO:0000256" key="7">
    <source>
        <dbReference type="ARBA" id="ARBA00022801"/>
    </source>
</evidence>
<name>A0ABP9LF75_9RHOB</name>
<dbReference type="SMART" id="SM00898">
    <property type="entry name" value="Fapy_DNA_glyco"/>
    <property type="match status" value="1"/>
</dbReference>
<evidence type="ECO:0000256" key="10">
    <source>
        <dbReference type="ARBA" id="ARBA00023204"/>
    </source>
</evidence>
<keyword evidence="10 15" id="KW-0234">DNA repair</keyword>
<dbReference type="InterPro" id="IPR000214">
    <property type="entry name" value="Znf_DNA_glyclase/AP_lyase"/>
</dbReference>
<evidence type="ECO:0000256" key="15">
    <source>
        <dbReference type="HAMAP-Rule" id="MF_00103"/>
    </source>
</evidence>
<evidence type="ECO:0000256" key="14">
    <source>
        <dbReference type="ARBA" id="ARBA00044632"/>
    </source>
</evidence>
<dbReference type="Proteomes" id="UP001499910">
    <property type="component" value="Unassembled WGS sequence"/>
</dbReference>
<feature type="binding site" evidence="15">
    <location>
        <position position="166"/>
    </location>
    <ligand>
        <name>DNA</name>
        <dbReference type="ChEBI" id="CHEBI:16991"/>
    </ligand>
</feature>
<feature type="domain" description="FPG-type" evidence="16">
    <location>
        <begin position="251"/>
        <end position="287"/>
    </location>
</feature>
<dbReference type="SUPFAM" id="SSF57716">
    <property type="entry name" value="Glucocorticoid receptor-like (DNA-binding domain)"/>
    <property type="match status" value="1"/>
</dbReference>
<dbReference type="PROSITE" id="PS51066">
    <property type="entry name" value="ZF_FPG_2"/>
    <property type="match status" value="1"/>
</dbReference>
<dbReference type="SUPFAM" id="SSF46946">
    <property type="entry name" value="S13-like H2TH domain"/>
    <property type="match status" value="1"/>
</dbReference>
<dbReference type="Pfam" id="PF01149">
    <property type="entry name" value="Fapy_DNA_glyco"/>
    <property type="match status" value="1"/>
</dbReference>
<dbReference type="Gene3D" id="3.20.190.10">
    <property type="entry name" value="MutM-like, N-terminal"/>
    <property type="match status" value="1"/>
</dbReference>
<dbReference type="PROSITE" id="PS51068">
    <property type="entry name" value="FPG_CAT"/>
    <property type="match status" value="1"/>
</dbReference>
<dbReference type="Pfam" id="PF06831">
    <property type="entry name" value="H2TH"/>
    <property type="match status" value="1"/>
</dbReference>
<feature type="domain" description="Formamidopyrimidine-DNA glycosylase catalytic" evidence="17">
    <location>
        <begin position="2"/>
        <end position="126"/>
    </location>
</feature>
<evidence type="ECO:0000256" key="5">
    <source>
        <dbReference type="ARBA" id="ARBA00022763"/>
    </source>
</evidence>
<comment type="function">
    <text evidence="15">Involved in base excision repair of DNA damaged by oxidation or by mutagenic agents. Acts as DNA glycosylase that recognizes and removes damaged bases. Has a preference for oxidized purines, such as 7,8-dihydro-8-oxoguanine (8-oxoG). Has AP (apurinic/apyrimidinic) lyase activity and introduces nicks in the DNA strand. Cleaves the DNA backbone by beta-delta elimination to generate a single-strand break at the site of the removed base with both 3'- and 5'-phosphates.</text>
</comment>
<comment type="catalytic activity">
    <reaction evidence="1 15">
        <text>Hydrolysis of DNA containing ring-opened 7-methylguanine residues, releasing 2,6-diamino-4-hydroxy-5-(N-methyl)formamidopyrimidine.</text>
        <dbReference type="EC" id="3.2.2.23"/>
    </reaction>
</comment>
<evidence type="ECO:0000256" key="11">
    <source>
        <dbReference type="ARBA" id="ARBA00023239"/>
    </source>
</evidence>
<evidence type="ECO:0000256" key="2">
    <source>
        <dbReference type="ARBA" id="ARBA00009409"/>
    </source>
</evidence>
<dbReference type="RefSeq" id="WP_259553870.1">
    <property type="nucleotide sequence ID" value="NZ_BAABHW010000002.1"/>
</dbReference>
<evidence type="ECO:0000313" key="19">
    <source>
        <dbReference type="Proteomes" id="UP001499910"/>
    </source>
</evidence>